<dbReference type="KEGG" id="gac:GACE_0982"/>
<dbReference type="HOGENOM" id="CLU_410299_0_0_2"/>
<proteinExistence type="predicted"/>
<feature type="domain" description="PGF-CTERM archaeal protein-sorting signal" evidence="2">
    <location>
        <begin position="680"/>
        <end position="701"/>
    </location>
</feature>
<accession>A0A0A7GDV1</accession>
<sequence length="703" mass="76639">MNPKNHILGLLFALLLVAIQPAHALGVLKIEAPSSASVGEEVEIRVVETLSGDPVEGVTVYVNGAEIGVTDENGVVDYVFDSPGVYVIGATKFGYTPALDISISVEDVSTPVITPTESPTQEPTPETEIYRGLVFKRNILSEVFEYTLSQLEENSEIPDLIEEALDKKPIEPLAFFTDGRHYMILYGDLNLKKSGYYEIEGYSLDATVEFEGMVWTMFEVTEIRELTPEAVDVSDLVANPSSYAGKEIVVNGPFREVAFEIESFGKPVCIGSISTLPVDFGQFAERIKEFGEELIKEPDRETVEEITKFSGVSTFRFEENISGVGSSTQAYWKAVNAEITALTIPASLVKVIFPDELGEFISERGIVLLIERVDIPAERVALSDLTANPGYYNGRVVEIQDIYSAATDISIKDTLAAVFPPAAGSPVDAYFEPMAIFNLPPDSAIIGFGTTGFQQNYGSVDKRVSVDAKYTLKGVVISANAIDERLPSVPALVVFERYRGSIENDLTIPSDQAEEVVKTFNLIKNVATELKGEESKTPELHETPEPHESPEPHETPEPSGTPTPAPSETPAPLQALTLEISPDSITANPGDTINLRLRVDWEPKDWRGKADVKIVLSAAGFKKEYELPDVILENPPIEEEFSYTLPADIPPLTYEAKVIVEAGGQKAEDGVQIKVGVSETPGFEVVLGLAGLVGAVGLRRWMR</sequence>
<dbReference type="eggNOG" id="arCOG03264">
    <property type="taxonomic scope" value="Archaea"/>
</dbReference>
<evidence type="ECO:0000256" key="1">
    <source>
        <dbReference type="SAM" id="MobiDB-lite"/>
    </source>
</evidence>
<protein>
    <recommendedName>
        <fullName evidence="2">PGF-CTERM archaeal protein-sorting signal domain-containing protein</fullName>
    </recommendedName>
</protein>
<gene>
    <name evidence="3" type="ORF">GACE_0982</name>
</gene>
<reference evidence="3 4" key="1">
    <citation type="journal article" date="2015" name="Appl. Environ. Microbiol.">
        <title>The Geoglobus acetivorans genome: Fe(III) reduction, acetate utilization, autotrophic growth, and degradation of aromatic compounds in a hyperthermophilic archaeon.</title>
        <authorList>
            <person name="Mardanov A.V."/>
            <person name="Slododkina G.B."/>
            <person name="Slobodkin A.I."/>
            <person name="Beletsky A.V."/>
            <person name="Gavrilov S.N."/>
            <person name="Kublanov I.V."/>
            <person name="Bonch-Osmolovskaya E.A."/>
            <person name="Skryabin K.G."/>
            <person name="Ravin N.V."/>
        </authorList>
    </citation>
    <scope>NUCLEOTIDE SEQUENCE [LARGE SCALE GENOMIC DNA]</scope>
    <source>
        <strain evidence="3 4">SBH6</strain>
    </source>
</reference>
<dbReference type="SUPFAM" id="SSF49464">
    <property type="entry name" value="Carboxypeptidase regulatory domain-like"/>
    <property type="match status" value="1"/>
</dbReference>
<feature type="region of interest" description="Disordered" evidence="1">
    <location>
        <begin position="530"/>
        <end position="570"/>
    </location>
</feature>
<feature type="compositionally biased region" description="Pro residues" evidence="1">
    <location>
        <begin position="559"/>
        <end position="569"/>
    </location>
</feature>
<dbReference type="Pfam" id="PF18204">
    <property type="entry name" value="PGF-CTERM"/>
    <property type="match status" value="1"/>
</dbReference>
<dbReference type="STRING" id="565033.GACE_0982"/>
<dbReference type="AlphaFoldDB" id="A0A0A7GDV1"/>
<name>A0A0A7GDV1_GEOAI</name>
<evidence type="ECO:0000259" key="2">
    <source>
        <dbReference type="Pfam" id="PF18204"/>
    </source>
</evidence>
<dbReference type="EMBL" id="CP009552">
    <property type="protein sequence ID" value="AIY90028.1"/>
    <property type="molecule type" value="Genomic_DNA"/>
</dbReference>
<evidence type="ECO:0000313" key="4">
    <source>
        <dbReference type="Proteomes" id="UP000030624"/>
    </source>
</evidence>
<dbReference type="eggNOG" id="arCOG09449">
    <property type="taxonomic scope" value="Archaea"/>
</dbReference>
<dbReference type="GeneID" id="24797571"/>
<dbReference type="RefSeq" id="WP_048091632.1">
    <property type="nucleotide sequence ID" value="NZ_CP009552.1"/>
</dbReference>
<dbReference type="InterPro" id="IPR008969">
    <property type="entry name" value="CarboxyPept-like_regulatory"/>
</dbReference>
<feature type="compositionally biased region" description="Basic and acidic residues" evidence="1">
    <location>
        <begin position="530"/>
        <end position="556"/>
    </location>
</feature>
<evidence type="ECO:0000313" key="3">
    <source>
        <dbReference type="EMBL" id="AIY90028.1"/>
    </source>
</evidence>
<dbReference type="Proteomes" id="UP000030624">
    <property type="component" value="Chromosome"/>
</dbReference>
<organism evidence="3 4">
    <name type="scientific">Geoglobus acetivorans</name>
    <dbReference type="NCBI Taxonomy" id="565033"/>
    <lineage>
        <taxon>Archaea</taxon>
        <taxon>Methanobacteriati</taxon>
        <taxon>Methanobacteriota</taxon>
        <taxon>Archaeoglobi</taxon>
        <taxon>Archaeoglobales</taxon>
        <taxon>Archaeoglobaceae</taxon>
        <taxon>Geoglobus</taxon>
    </lineage>
</organism>
<dbReference type="InterPro" id="IPR026371">
    <property type="entry name" value="PGF_CTERM"/>
</dbReference>